<dbReference type="RefSeq" id="WP_154477126.1">
    <property type="nucleotide sequence ID" value="NZ_VULY01000018.1"/>
</dbReference>
<evidence type="ECO:0000256" key="2">
    <source>
        <dbReference type="ARBA" id="ARBA00010708"/>
    </source>
</evidence>
<evidence type="ECO:0000256" key="5">
    <source>
        <dbReference type="ARBA" id="ARBA00022840"/>
    </source>
</evidence>
<reference evidence="9 10" key="1">
    <citation type="submission" date="2019-08" db="EMBL/GenBank/DDBJ databases">
        <title>In-depth cultivation of the pig gut microbiome towards novel bacterial diversity and tailored functional studies.</title>
        <authorList>
            <person name="Wylensek D."/>
            <person name="Hitch T.C.A."/>
            <person name="Clavel T."/>
        </authorList>
    </citation>
    <scope>NUCLEOTIDE SEQUENCE [LARGE SCALE GENOMIC DNA]</scope>
    <source>
        <strain evidence="9 10">68-1-5</strain>
    </source>
</reference>
<dbReference type="InterPro" id="IPR020568">
    <property type="entry name" value="Ribosomal_Su5_D2-typ_SF"/>
</dbReference>
<keyword evidence="7" id="KW-0238">DNA-binding</keyword>
<keyword evidence="10" id="KW-1185">Reference proteome</keyword>
<name>A0A6N7USF5_9FIRM</name>
<evidence type="ECO:0000256" key="8">
    <source>
        <dbReference type="ARBA" id="ARBA00023235"/>
    </source>
</evidence>
<dbReference type="InterPro" id="IPR014721">
    <property type="entry name" value="Ribsml_uS5_D2-typ_fold_subgr"/>
</dbReference>
<dbReference type="GO" id="GO:0005524">
    <property type="term" value="F:ATP binding"/>
    <property type="evidence" value="ECO:0007669"/>
    <property type="project" value="UniProtKB-KW"/>
</dbReference>
<evidence type="ECO:0000313" key="9">
    <source>
        <dbReference type="EMBL" id="MSR93903.1"/>
    </source>
</evidence>
<dbReference type="GO" id="GO:0003677">
    <property type="term" value="F:DNA binding"/>
    <property type="evidence" value="ECO:0007669"/>
    <property type="project" value="UniProtKB-KW"/>
</dbReference>
<keyword evidence="4" id="KW-0547">Nucleotide-binding</keyword>
<comment type="catalytic activity">
    <reaction evidence="1">
        <text>ATP-dependent breakage, passage and rejoining of double-stranded DNA.</text>
        <dbReference type="EC" id="5.6.2.2"/>
    </reaction>
</comment>
<comment type="similarity">
    <text evidence="2">Belongs to the type II topoisomerase GyrB family.</text>
</comment>
<protein>
    <recommendedName>
        <fullName evidence="3">DNA topoisomerase (ATP-hydrolyzing)</fullName>
        <ecNumber evidence="3">5.6.2.2</ecNumber>
    </recommendedName>
</protein>
<gene>
    <name evidence="9" type="ORF">FYJ34_06455</name>
</gene>
<dbReference type="Gene3D" id="3.30.230.10">
    <property type="match status" value="1"/>
</dbReference>
<sequence>MYLFKDSSISIHLVTNRGGLQLGEVASDGTEWKKRLTDFGAGVQAENYNEFLFDYISPDYKTFEPKPCWDSMYKFPVLACNQYVTEFMLVSSKTGPYDKVKSIQFKNGEADDYLTESDSALEGTYIHLKYDSKVFTDVTLSKEFISTLAQEMALLYDHVRFVLHMQNEDKSYIDEEYCYAGLDDYIKETTESINDPCSTFRIHESKDEPLGREYTAYVGVAVAFTKDKPSVQCYYNGHRLENGGAFLDELYKCLQEHINYISERACSHPLLTSLTKRELKKHIATVIDIKTIGCIPDWNDGRRTAINNRMFTDLVRDMCNKEIRYAIFSDEDAVLDLLEIIREERYCDRAGDSFIKKFERAIEDYENGDVKGAFINCIMTAPRDEEGFVDLTLPMYKTACRTEVLYYYVLMTDYAKFMIPEVYKSLCRLYTESIYEDLPEFFEVDERFEKIYRNKGGI</sequence>
<keyword evidence="8" id="KW-0413">Isomerase</keyword>
<evidence type="ECO:0000256" key="6">
    <source>
        <dbReference type="ARBA" id="ARBA00023029"/>
    </source>
</evidence>
<dbReference type="EMBL" id="VULY01000018">
    <property type="protein sequence ID" value="MSR93903.1"/>
    <property type="molecule type" value="Genomic_DNA"/>
</dbReference>
<dbReference type="SUPFAM" id="SSF54211">
    <property type="entry name" value="Ribosomal protein S5 domain 2-like"/>
    <property type="match status" value="1"/>
</dbReference>
<dbReference type="PANTHER" id="PTHR45866">
    <property type="entry name" value="DNA GYRASE/TOPOISOMERASE SUBUNIT B"/>
    <property type="match status" value="1"/>
</dbReference>
<accession>A0A6N7USF5</accession>
<evidence type="ECO:0000256" key="1">
    <source>
        <dbReference type="ARBA" id="ARBA00000185"/>
    </source>
</evidence>
<dbReference type="Proteomes" id="UP000434409">
    <property type="component" value="Unassembled WGS sequence"/>
</dbReference>
<dbReference type="InterPro" id="IPR036890">
    <property type="entry name" value="HATPase_C_sf"/>
</dbReference>
<evidence type="ECO:0000256" key="3">
    <source>
        <dbReference type="ARBA" id="ARBA00012895"/>
    </source>
</evidence>
<keyword evidence="5" id="KW-0067">ATP-binding</keyword>
<dbReference type="EC" id="5.6.2.2" evidence="3"/>
<dbReference type="AlphaFoldDB" id="A0A6N7USF5"/>
<proteinExistence type="inferred from homology"/>
<keyword evidence="6" id="KW-0799">Topoisomerase</keyword>
<organism evidence="9 10">
    <name type="scientific">Suipraeoptans intestinalis</name>
    <dbReference type="NCBI Taxonomy" id="2606628"/>
    <lineage>
        <taxon>Bacteria</taxon>
        <taxon>Bacillati</taxon>
        <taxon>Bacillota</taxon>
        <taxon>Clostridia</taxon>
        <taxon>Lachnospirales</taxon>
        <taxon>Lachnospiraceae</taxon>
        <taxon>Suipraeoptans</taxon>
    </lineage>
</organism>
<evidence type="ECO:0000256" key="7">
    <source>
        <dbReference type="ARBA" id="ARBA00023125"/>
    </source>
</evidence>
<evidence type="ECO:0000313" key="10">
    <source>
        <dbReference type="Proteomes" id="UP000434409"/>
    </source>
</evidence>
<comment type="caution">
    <text evidence="9">The sequence shown here is derived from an EMBL/GenBank/DDBJ whole genome shotgun (WGS) entry which is preliminary data.</text>
</comment>
<evidence type="ECO:0000256" key="4">
    <source>
        <dbReference type="ARBA" id="ARBA00022741"/>
    </source>
</evidence>
<dbReference type="Gene3D" id="3.30.565.10">
    <property type="entry name" value="Histidine kinase-like ATPase, C-terminal domain"/>
    <property type="match status" value="1"/>
</dbReference>
<dbReference type="GO" id="GO:0003918">
    <property type="term" value="F:DNA topoisomerase type II (double strand cut, ATP-hydrolyzing) activity"/>
    <property type="evidence" value="ECO:0007669"/>
    <property type="project" value="UniProtKB-EC"/>
</dbReference>
<dbReference type="PANTHER" id="PTHR45866:SF1">
    <property type="entry name" value="DNA GYRASE SUBUNIT B, MITOCHONDRIAL"/>
    <property type="match status" value="1"/>
</dbReference>